<comment type="pathway">
    <text evidence="3 12">Cofactor biosynthesis; riboflavin biosynthesis; 5-amino-6-(D-ribitylamino)uracil from GTP: step 3/4.</text>
</comment>
<comment type="pathway">
    <text evidence="2 12">Cofactor biosynthesis; riboflavin biosynthesis; 5-amino-6-(D-ribitylamino)uracil from GTP: step 2/4.</text>
</comment>
<evidence type="ECO:0000256" key="10">
    <source>
        <dbReference type="ARBA" id="ARBA00023002"/>
    </source>
</evidence>
<gene>
    <name evidence="14" type="primary">ribD</name>
    <name evidence="14" type="ORF">LJ739_00510</name>
</gene>
<dbReference type="SUPFAM" id="SSF53927">
    <property type="entry name" value="Cytidine deaminase-like"/>
    <property type="match status" value="1"/>
</dbReference>
<comment type="catalytic activity">
    <reaction evidence="12">
        <text>5-amino-6-(5-phospho-D-ribitylamino)uracil + NADP(+) = 5-amino-6-(5-phospho-D-ribosylamino)uracil + NADPH + H(+)</text>
        <dbReference type="Rhea" id="RHEA:17845"/>
        <dbReference type="ChEBI" id="CHEBI:15378"/>
        <dbReference type="ChEBI" id="CHEBI:57783"/>
        <dbReference type="ChEBI" id="CHEBI:58349"/>
        <dbReference type="ChEBI" id="CHEBI:58421"/>
        <dbReference type="ChEBI" id="CHEBI:58453"/>
        <dbReference type="EC" id="1.1.1.193"/>
    </reaction>
</comment>
<dbReference type="InterPro" id="IPR050765">
    <property type="entry name" value="Riboflavin_Biosynth_HTPR"/>
</dbReference>
<comment type="cofactor">
    <cofactor evidence="12">
        <name>Zn(2+)</name>
        <dbReference type="ChEBI" id="CHEBI:29105"/>
    </cofactor>
    <text evidence="12">Binds 1 zinc ion.</text>
</comment>
<evidence type="ECO:0000256" key="8">
    <source>
        <dbReference type="ARBA" id="ARBA00022833"/>
    </source>
</evidence>
<proteinExistence type="inferred from homology"/>
<dbReference type="Proteomes" id="UP001520878">
    <property type="component" value="Unassembled WGS sequence"/>
</dbReference>
<dbReference type="InterPro" id="IPR011549">
    <property type="entry name" value="RibD_C"/>
</dbReference>
<evidence type="ECO:0000256" key="3">
    <source>
        <dbReference type="ARBA" id="ARBA00004910"/>
    </source>
</evidence>
<dbReference type="EC" id="3.5.4.26" evidence="12"/>
<dbReference type="Pfam" id="PF00383">
    <property type="entry name" value="dCMP_cyt_deam_1"/>
    <property type="match status" value="1"/>
</dbReference>
<dbReference type="Pfam" id="PF01872">
    <property type="entry name" value="RibD_C"/>
    <property type="match status" value="1"/>
</dbReference>
<accession>A0ABS8G2B4</accession>
<evidence type="ECO:0000313" key="14">
    <source>
        <dbReference type="EMBL" id="MCC2614720.1"/>
    </source>
</evidence>
<dbReference type="RefSeq" id="WP_229156641.1">
    <property type="nucleotide sequence ID" value="NZ_JAJEWP010000001.1"/>
</dbReference>
<dbReference type="EC" id="1.1.1.193" evidence="12"/>
<comment type="catalytic activity">
    <reaction evidence="12">
        <text>2,5-diamino-6-hydroxy-4-(5-phosphoribosylamino)-pyrimidine + H2O + H(+) = 5-amino-6-(5-phospho-D-ribosylamino)uracil + NH4(+)</text>
        <dbReference type="Rhea" id="RHEA:21868"/>
        <dbReference type="ChEBI" id="CHEBI:15377"/>
        <dbReference type="ChEBI" id="CHEBI:15378"/>
        <dbReference type="ChEBI" id="CHEBI:28938"/>
        <dbReference type="ChEBI" id="CHEBI:58453"/>
        <dbReference type="ChEBI" id="CHEBI:58614"/>
        <dbReference type="EC" id="3.5.4.26"/>
    </reaction>
</comment>
<comment type="similarity">
    <text evidence="5 12">In the C-terminal section; belongs to the HTP reductase family.</text>
</comment>
<dbReference type="NCBIfam" id="TIGR00227">
    <property type="entry name" value="ribD_Cterm"/>
    <property type="match status" value="1"/>
</dbReference>
<comment type="function">
    <text evidence="1 12">Converts 2,5-diamino-6-(ribosylamino)-4(3h)-pyrimidinone 5'-phosphate into 5-amino-6-(ribosylamino)-2,4(1h,3h)-pyrimidinedione 5'-phosphate.</text>
</comment>
<dbReference type="PIRSF" id="PIRSF006769">
    <property type="entry name" value="RibD"/>
    <property type="match status" value="1"/>
</dbReference>
<keyword evidence="12 14" id="KW-0378">Hydrolase</keyword>
<evidence type="ECO:0000256" key="5">
    <source>
        <dbReference type="ARBA" id="ARBA00007417"/>
    </source>
</evidence>
<dbReference type="GO" id="GO:0008835">
    <property type="term" value="F:diaminohydroxyphosphoribosylaminopyrimidine deaminase activity"/>
    <property type="evidence" value="ECO:0007669"/>
    <property type="project" value="UniProtKB-EC"/>
</dbReference>
<evidence type="ECO:0000256" key="1">
    <source>
        <dbReference type="ARBA" id="ARBA00002151"/>
    </source>
</evidence>
<dbReference type="InterPro" id="IPR016192">
    <property type="entry name" value="APOBEC/CMP_deaminase_Zn-bd"/>
</dbReference>
<reference evidence="14 15" key="1">
    <citation type="submission" date="2021-10" db="EMBL/GenBank/DDBJ databases">
        <title>Draft genome of Aestuariibacter halophilus JC2043.</title>
        <authorList>
            <person name="Emsley S.A."/>
            <person name="Pfannmuller K.M."/>
            <person name="Ushijima B."/>
            <person name="Saw J.H."/>
            <person name="Videau P."/>
        </authorList>
    </citation>
    <scope>NUCLEOTIDE SEQUENCE [LARGE SCALE GENOMIC DNA]</scope>
    <source>
        <strain evidence="14 15">JC2043</strain>
    </source>
</reference>
<comment type="caution">
    <text evidence="14">The sequence shown here is derived from an EMBL/GenBank/DDBJ whole genome shotgun (WGS) entry which is preliminary data.</text>
</comment>
<evidence type="ECO:0000256" key="7">
    <source>
        <dbReference type="ARBA" id="ARBA00022723"/>
    </source>
</evidence>
<keyword evidence="6 12" id="KW-0686">Riboflavin biosynthesis</keyword>
<evidence type="ECO:0000256" key="12">
    <source>
        <dbReference type="PIRNR" id="PIRNR006769"/>
    </source>
</evidence>
<dbReference type="InterPro" id="IPR002125">
    <property type="entry name" value="CMP_dCMP_dom"/>
</dbReference>
<feature type="domain" description="CMP/dCMP-type deaminase" evidence="13">
    <location>
        <begin position="2"/>
        <end position="125"/>
    </location>
</feature>
<keyword evidence="7 12" id="KW-0479">Metal-binding</keyword>
<dbReference type="NCBIfam" id="TIGR00326">
    <property type="entry name" value="eubact_ribD"/>
    <property type="match status" value="1"/>
</dbReference>
<dbReference type="Gene3D" id="3.40.140.10">
    <property type="entry name" value="Cytidine Deaminase, domain 2"/>
    <property type="match status" value="1"/>
</dbReference>
<dbReference type="InterPro" id="IPR002734">
    <property type="entry name" value="RibDG_C"/>
</dbReference>
<dbReference type="PANTHER" id="PTHR38011">
    <property type="entry name" value="DIHYDROFOLATE REDUCTASE FAMILY PROTEIN (AFU_ORTHOLOGUE AFUA_8G06820)"/>
    <property type="match status" value="1"/>
</dbReference>
<keyword evidence="15" id="KW-1185">Reference proteome</keyword>
<dbReference type="PANTHER" id="PTHR38011:SF7">
    <property type="entry name" value="2,5-DIAMINO-6-RIBOSYLAMINO-4(3H)-PYRIMIDINONE 5'-PHOSPHATE REDUCTASE"/>
    <property type="match status" value="1"/>
</dbReference>
<dbReference type="PROSITE" id="PS51747">
    <property type="entry name" value="CYT_DCMP_DEAMINASES_2"/>
    <property type="match status" value="1"/>
</dbReference>
<keyword evidence="9 12" id="KW-0521">NADP</keyword>
<evidence type="ECO:0000256" key="6">
    <source>
        <dbReference type="ARBA" id="ARBA00022619"/>
    </source>
</evidence>
<dbReference type="InterPro" id="IPR004794">
    <property type="entry name" value="Eubact_RibD"/>
</dbReference>
<dbReference type="CDD" id="cd01284">
    <property type="entry name" value="Riboflavin_deaminase-reductase"/>
    <property type="match status" value="1"/>
</dbReference>
<keyword evidence="8 12" id="KW-0862">Zinc</keyword>
<dbReference type="EMBL" id="JAJEWP010000001">
    <property type="protein sequence ID" value="MCC2614720.1"/>
    <property type="molecule type" value="Genomic_DNA"/>
</dbReference>
<sequence>MHADLHWMSVALRQAEKGLYTTSPNPRVGCVVVDPDGQCVGQGYHHQAGQGHAEVMALAQAGERAKGATVYVTLEPCSHTGRTPPCADALIQAGVARVVAAMEDPNPQVSGAGLTRLANAGIDVLSGVLEAQARALNPGFIKRMTQGLPWVRVKLAAGLDGRTAMANGHSQWITGNAAREDVQRYRARSCAILTGSGTVLDDNPSLNVRLDGLPTLTSGQLRQPLRAVIDRRQRLSAQIPFFSLPGNTLRFHCGELHTPWPTGVGQHRLTHNDENGLFEALQHLAGQGMNEVWIEAGAQLSGCALKNQWADELILYIAPKLMGDDGRGLMGPMGLEHMDNAFQYQWQDVRQVGDDLRLTLRPQA</sequence>
<evidence type="ECO:0000259" key="13">
    <source>
        <dbReference type="PROSITE" id="PS51747"/>
    </source>
</evidence>
<dbReference type="InterPro" id="IPR016193">
    <property type="entry name" value="Cytidine_deaminase-like"/>
</dbReference>
<keyword evidence="10 12" id="KW-0560">Oxidoreductase</keyword>
<dbReference type="InterPro" id="IPR024072">
    <property type="entry name" value="DHFR-like_dom_sf"/>
</dbReference>
<evidence type="ECO:0000313" key="15">
    <source>
        <dbReference type="Proteomes" id="UP001520878"/>
    </source>
</evidence>
<dbReference type="PROSITE" id="PS00903">
    <property type="entry name" value="CYT_DCMP_DEAMINASES_1"/>
    <property type="match status" value="1"/>
</dbReference>
<keyword evidence="11" id="KW-0511">Multifunctional enzyme</keyword>
<protein>
    <recommendedName>
        <fullName evidence="12">Riboflavin biosynthesis protein RibD</fullName>
    </recommendedName>
    <domain>
        <recommendedName>
            <fullName evidence="12">Diaminohydroxyphosphoribosylaminopyrimidine deaminase</fullName>
            <shortName evidence="12">DRAP deaminase</shortName>
            <ecNumber evidence="12">3.5.4.26</ecNumber>
        </recommendedName>
        <alternativeName>
            <fullName evidence="12">Riboflavin-specific deaminase</fullName>
        </alternativeName>
    </domain>
    <domain>
        <recommendedName>
            <fullName evidence="12">5-amino-6-(5-phosphoribosylamino)uracil reductase</fullName>
            <ecNumber evidence="12">1.1.1.193</ecNumber>
        </recommendedName>
        <alternativeName>
            <fullName evidence="12">HTP reductase</fullName>
        </alternativeName>
    </domain>
</protein>
<name>A0ABS8G2B4_9ALTE</name>
<evidence type="ECO:0000256" key="2">
    <source>
        <dbReference type="ARBA" id="ARBA00004882"/>
    </source>
</evidence>
<evidence type="ECO:0000256" key="4">
    <source>
        <dbReference type="ARBA" id="ARBA00005259"/>
    </source>
</evidence>
<evidence type="ECO:0000256" key="11">
    <source>
        <dbReference type="ARBA" id="ARBA00023268"/>
    </source>
</evidence>
<dbReference type="GO" id="GO:0008703">
    <property type="term" value="F:5-amino-6-(5-phosphoribosylamino)uracil reductase activity"/>
    <property type="evidence" value="ECO:0007669"/>
    <property type="project" value="UniProtKB-EC"/>
</dbReference>
<organism evidence="14 15">
    <name type="scientific">Fluctibacter halophilus</name>
    <dbReference type="NCBI Taxonomy" id="226011"/>
    <lineage>
        <taxon>Bacteria</taxon>
        <taxon>Pseudomonadati</taxon>
        <taxon>Pseudomonadota</taxon>
        <taxon>Gammaproteobacteria</taxon>
        <taxon>Alteromonadales</taxon>
        <taxon>Alteromonadaceae</taxon>
        <taxon>Fluctibacter</taxon>
    </lineage>
</organism>
<dbReference type="SUPFAM" id="SSF53597">
    <property type="entry name" value="Dihydrofolate reductase-like"/>
    <property type="match status" value="1"/>
</dbReference>
<comment type="similarity">
    <text evidence="4 12">In the N-terminal section; belongs to the cytidine and deoxycytidylate deaminase family.</text>
</comment>
<evidence type="ECO:0000256" key="9">
    <source>
        <dbReference type="ARBA" id="ARBA00022857"/>
    </source>
</evidence>
<dbReference type="Gene3D" id="3.40.430.10">
    <property type="entry name" value="Dihydrofolate Reductase, subunit A"/>
    <property type="match status" value="1"/>
</dbReference>